<evidence type="ECO:0000256" key="1">
    <source>
        <dbReference type="SAM" id="MobiDB-lite"/>
    </source>
</evidence>
<comment type="caution">
    <text evidence="2">The sequence shown here is derived from an EMBL/GenBank/DDBJ whole genome shotgun (WGS) entry which is preliminary data.</text>
</comment>
<dbReference type="Proteomes" id="UP000265515">
    <property type="component" value="Unassembled WGS sequence"/>
</dbReference>
<protein>
    <submittedName>
        <fullName evidence="2">Uncharacterized protein</fullName>
    </submittedName>
</protein>
<feature type="region of interest" description="Disordered" evidence="1">
    <location>
        <begin position="265"/>
        <end position="314"/>
    </location>
</feature>
<feature type="compositionally biased region" description="Gly residues" evidence="1">
    <location>
        <begin position="300"/>
        <end position="310"/>
    </location>
</feature>
<feature type="region of interest" description="Disordered" evidence="1">
    <location>
        <begin position="361"/>
        <end position="402"/>
    </location>
</feature>
<dbReference type="Gramene" id="GBG91780">
    <property type="protein sequence ID" value="GBG91780"/>
    <property type="gene ID" value="CBR_g53669"/>
</dbReference>
<proteinExistence type="predicted"/>
<feature type="region of interest" description="Disordered" evidence="1">
    <location>
        <begin position="138"/>
        <end position="158"/>
    </location>
</feature>
<organism evidence="2 3">
    <name type="scientific">Chara braunii</name>
    <name type="common">Braun's stonewort</name>
    <dbReference type="NCBI Taxonomy" id="69332"/>
    <lineage>
        <taxon>Eukaryota</taxon>
        <taxon>Viridiplantae</taxon>
        <taxon>Streptophyta</taxon>
        <taxon>Charophyceae</taxon>
        <taxon>Charales</taxon>
        <taxon>Characeae</taxon>
        <taxon>Chara</taxon>
    </lineage>
</organism>
<accession>A0A388MB52</accession>
<gene>
    <name evidence="2" type="ORF">CBR_g53669</name>
</gene>
<dbReference type="AlphaFoldDB" id="A0A388MB52"/>
<evidence type="ECO:0000313" key="3">
    <source>
        <dbReference type="Proteomes" id="UP000265515"/>
    </source>
</evidence>
<name>A0A388MB52_CHABU</name>
<sequence length="470" mass="50974">MGSFTNAAVALNLAANPAAASAPGVAGDGRLLLCSVLSSHFMNAVCAFHMVSRAMFRWSEQGWVGEGRRGGERLQRSGHLVAFLRQRSVLGMVDTTVRLFLSDRKCTPNSLEVWDNSAYSNVGTRGTDPIVMEAGEGREDGRAGERGHGAGVGGEGFRPSVMSPVYASSLTHARYNVNVPPDDAHDYPSLSDLPAPTLQRLVAQLVEVVHQKDKDKQVEIEQRQRDREYELQRKEVDMQRREDEVQRLQQGLHWVCFMSRLSVDGQHSGHHPLPKDKGGRSGMGRGGRREKASDGARGSCHGGGGRGQGRGASTVIPTSVLDIDTLDEVLPTEPANDGGIDIVLHRLSTHDDDHAVDALVYDDDDGVDGGGDESDVDDADADDDGADDDNSDDGWRDSFLDPGDSEDIFEEGALRTHGLSVVLHMDDDAQLRNATNAETIRDNEVSACDIGIANKMFVRLQSRALRAFHC</sequence>
<evidence type="ECO:0000313" key="2">
    <source>
        <dbReference type="EMBL" id="GBG91780.1"/>
    </source>
</evidence>
<dbReference type="EMBL" id="BFEA01000949">
    <property type="protein sequence ID" value="GBG91780.1"/>
    <property type="molecule type" value="Genomic_DNA"/>
</dbReference>
<feature type="compositionally biased region" description="Basic and acidic residues" evidence="1">
    <location>
        <begin position="138"/>
        <end position="148"/>
    </location>
</feature>
<reference evidence="2 3" key="1">
    <citation type="journal article" date="2018" name="Cell">
        <title>The Chara Genome: Secondary Complexity and Implications for Plant Terrestrialization.</title>
        <authorList>
            <person name="Nishiyama T."/>
            <person name="Sakayama H."/>
            <person name="Vries J.D."/>
            <person name="Buschmann H."/>
            <person name="Saint-Marcoux D."/>
            <person name="Ullrich K.K."/>
            <person name="Haas F.B."/>
            <person name="Vanderstraeten L."/>
            <person name="Becker D."/>
            <person name="Lang D."/>
            <person name="Vosolsobe S."/>
            <person name="Rombauts S."/>
            <person name="Wilhelmsson P.K.I."/>
            <person name="Janitza P."/>
            <person name="Kern R."/>
            <person name="Heyl A."/>
            <person name="Rumpler F."/>
            <person name="Villalobos L.I.A.C."/>
            <person name="Clay J.M."/>
            <person name="Skokan R."/>
            <person name="Toyoda A."/>
            <person name="Suzuki Y."/>
            <person name="Kagoshima H."/>
            <person name="Schijlen E."/>
            <person name="Tajeshwar N."/>
            <person name="Catarino B."/>
            <person name="Hetherington A.J."/>
            <person name="Saltykova A."/>
            <person name="Bonnot C."/>
            <person name="Breuninger H."/>
            <person name="Symeonidi A."/>
            <person name="Radhakrishnan G.V."/>
            <person name="Van Nieuwerburgh F."/>
            <person name="Deforce D."/>
            <person name="Chang C."/>
            <person name="Karol K.G."/>
            <person name="Hedrich R."/>
            <person name="Ulvskov P."/>
            <person name="Glockner G."/>
            <person name="Delwiche C.F."/>
            <person name="Petrasek J."/>
            <person name="Van de Peer Y."/>
            <person name="Friml J."/>
            <person name="Beilby M."/>
            <person name="Dolan L."/>
            <person name="Kohara Y."/>
            <person name="Sugano S."/>
            <person name="Fujiyama A."/>
            <person name="Delaux P.-M."/>
            <person name="Quint M."/>
            <person name="TheiBen G."/>
            <person name="Hagemann M."/>
            <person name="Harholt J."/>
            <person name="Dunand C."/>
            <person name="Zachgo S."/>
            <person name="Langdale J."/>
            <person name="Maumus F."/>
            <person name="Straeten D.V.D."/>
            <person name="Gould S.B."/>
            <person name="Rensing S.A."/>
        </authorList>
    </citation>
    <scope>NUCLEOTIDE SEQUENCE [LARGE SCALE GENOMIC DNA]</scope>
    <source>
        <strain evidence="2 3">S276</strain>
    </source>
</reference>
<keyword evidence="3" id="KW-1185">Reference proteome</keyword>
<feature type="compositionally biased region" description="Acidic residues" evidence="1">
    <location>
        <begin position="361"/>
        <end position="392"/>
    </location>
</feature>